<keyword evidence="3" id="KW-1185">Reference proteome</keyword>
<sequence>MDKSRPLGFISLKENNQYTAEIYVMGILPDYHRQGVGRALFNSALSWAKEKGYEFLQVKTLDESHPDIYYARTRKFYFSMGFRPLECFPELWGKENPCLIMVQYIK</sequence>
<accession>A0A1H2XDU9</accession>
<dbReference type="Gene3D" id="3.40.630.30">
    <property type="match status" value="1"/>
</dbReference>
<proteinExistence type="predicted"/>
<gene>
    <name evidence="2" type="ORF">SAMN05660923_01415</name>
</gene>
<feature type="domain" description="N-acetyltransferase" evidence="1">
    <location>
        <begin position="1"/>
        <end position="106"/>
    </location>
</feature>
<evidence type="ECO:0000259" key="1">
    <source>
        <dbReference type="PROSITE" id="PS51186"/>
    </source>
</evidence>
<dbReference type="GO" id="GO:0016747">
    <property type="term" value="F:acyltransferase activity, transferring groups other than amino-acyl groups"/>
    <property type="evidence" value="ECO:0007669"/>
    <property type="project" value="InterPro"/>
</dbReference>
<protein>
    <submittedName>
        <fullName evidence="2">Acetyltransferase (GNAT) family protein</fullName>
    </submittedName>
</protein>
<dbReference type="EMBL" id="FNNG01000005">
    <property type="protein sequence ID" value="SDW91020.1"/>
    <property type="molecule type" value="Genomic_DNA"/>
</dbReference>
<name>A0A1H2XDU9_9FIRM</name>
<evidence type="ECO:0000313" key="3">
    <source>
        <dbReference type="Proteomes" id="UP000198828"/>
    </source>
</evidence>
<keyword evidence="2" id="KW-0808">Transferase</keyword>
<dbReference type="Pfam" id="PF00583">
    <property type="entry name" value="Acetyltransf_1"/>
    <property type="match status" value="1"/>
</dbReference>
<dbReference type="Proteomes" id="UP000198828">
    <property type="component" value="Unassembled WGS sequence"/>
</dbReference>
<dbReference type="SUPFAM" id="SSF55729">
    <property type="entry name" value="Acyl-CoA N-acyltransferases (Nat)"/>
    <property type="match status" value="1"/>
</dbReference>
<evidence type="ECO:0000313" key="2">
    <source>
        <dbReference type="EMBL" id="SDW91020.1"/>
    </source>
</evidence>
<dbReference type="InterPro" id="IPR016181">
    <property type="entry name" value="Acyl_CoA_acyltransferase"/>
</dbReference>
<organism evidence="2 3">
    <name type="scientific">Tepidimicrobium xylanilyticum</name>
    <dbReference type="NCBI Taxonomy" id="1123352"/>
    <lineage>
        <taxon>Bacteria</taxon>
        <taxon>Bacillati</taxon>
        <taxon>Bacillota</taxon>
        <taxon>Tissierellia</taxon>
        <taxon>Tissierellales</taxon>
        <taxon>Tepidimicrobiaceae</taxon>
        <taxon>Tepidimicrobium</taxon>
    </lineage>
</organism>
<dbReference type="PROSITE" id="PS51186">
    <property type="entry name" value="GNAT"/>
    <property type="match status" value="1"/>
</dbReference>
<reference evidence="2 3" key="1">
    <citation type="submission" date="2016-10" db="EMBL/GenBank/DDBJ databases">
        <authorList>
            <person name="de Groot N.N."/>
        </authorList>
    </citation>
    <scope>NUCLEOTIDE SEQUENCE [LARGE SCALE GENOMIC DNA]</scope>
    <source>
        <strain evidence="2 3">DSM 23310</strain>
    </source>
</reference>
<dbReference type="CDD" id="cd04301">
    <property type="entry name" value="NAT_SF"/>
    <property type="match status" value="1"/>
</dbReference>
<dbReference type="AlphaFoldDB" id="A0A1H2XDU9"/>
<dbReference type="InterPro" id="IPR000182">
    <property type="entry name" value="GNAT_dom"/>
</dbReference>